<dbReference type="InterPro" id="IPR000719">
    <property type="entry name" value="Prot_kinase_dom"/>
</dbReference>
<feature type="active site" description="Proton acceptor" evidence="9">
    <location>
        <position position="245"/>
    </location>
</feature>
<dbReference type="InterPro" id="IPR008271">
    <property type="entry name" value="Ser/Thr_kinase_AS"/>
</dbReference>
<evidence type="ECO:0000256" key="5">
    <source>
        <dbReference type="ARBA" id="ARBA00022777"/>
    </source>
</evidence>
<evidence type="ECO:0000256" key="13">
    <source>
        <dbReference type="RuleBase" id="RU000304"/>
    </source>
</evidence>
<dbReference type="SMART" id="SM00220">
    <property type="entry name" value="S_TKc"/>
    <property type="match status" value="1"/>
</dbReference>
<dbReference type="SUPFAM" id="SSF56112">
    <property type="entry name" value="Protein kinase-like (PK-like)"/>
    <property type="match status" value="1"/>
</dbReference>
<dbReference type="EC" id="2.7.11.1" evidence="14"/>
<evidence type="ECO:0000313" key="18">
    <source>
        <dbReference type="Proteomes" id="UP000192578"/>
    </source>
</evidence>
<name>A0A1W0WXJ1_HYPEX</name>
<evidence type="ECO:0000256" key="15">
    <source>
        <dbReference type="SAM" id="MobiDB-lite"/>
    </source>
</evidence>
<dbReference type="GO" id="GO:0004674">
    <property type="term" value="F:protein serine/threonine kinase activity"/>
    <property type="evidence" value="ECO:0007669"/>
    <property type="project" value="UniProtKB-KW"/>
</dbReference>
<dbReference type="InterPro" id="IPR017441">
    <property type="entry name" value="Protein_kinase_ATP_BS"/>
</dbReference>
<comment type="catalytic activity">
    <reaction evidence="8 14">
        <text>L-seryl-[protein] + ATP = O-phospho-L-seryl-[protein] + ADP + H(+)</text>
        <dbReference type="Rhea" id="RHEA:17989"/>
        <dbReference type="Rhea" id="RHEA-COMP:9863"/>
        <dbReference type="Rhea" id="RHEA-COMP:11604"/>
        <dbReference type="ChEBI" id="CHEBI:15378"/>
        <dbReference type="ChEBI" id="CHEBI:29999"/>
        <dbReference type="ChEBI" id="CHEBI:30616"/>
        <dbReference type="ChEBI" id="CHEBI:83421"/>
        <dbReference type="ChEBI" id="CHEBI:456216"/>
        <dbReference type="EC" id="2.7.11.1"/>
    </reaction>
</comment>
<evidence type="ECO:0000256" key="11">
    <source>
        <dbReference type="PIRSR" id="PIRSR630616-3"/>
    </source>
</evidence>
<feature type="binding site" evidence="10">
    <location>
        <begin position="200"/>
        <end position="202"/>
    </location>
    <ligand>
        <name>ATP</name>
        <dbReference type="ChEBI" id="CHEBI:30616"/>
    </ligand>
</feature>
<evidence type="ECO:0000256" key="3">
    <source>
        <dbReference type="ARBA" id="ARBA00022679"/>
    </source>
</evidence>
<dbReference type="AlphaFoldDB" id="A0A1W0WXJ1"/>
<dbReference type="FunFam" id="1.10.510.10:FF:000235">
    <property type="entry name" value="Serine/threonine-protein kinase ark1"/>
    <property type="match status" value="1"/>
</dbReference>
<protein>
    <recommendedName>
        <fullName evidence="14">Aurora kinase</fullName>
        <ecNumber evidence="14">2.7.11.1</ecNumber>
    </recommendedName>
</protein>
<comment type="subcellular location">
    <subcellularLocation>
        <location evidence="1">Midbody</location>
    </subcellularLocation>
</comment>
<dbReference type="PROSITE" id="PS00108">
    <property type="entry name" value="PROTEIN_KINASE_ST"/>
    <property type="match status" value="1"/>
</dbReference>
<feature type="cross-link" description="Glycyl lysine isopeptide (Lys-Gly) (interchain with G-Cter in SUMO2)" evidence="11">
    <location>
        <position position="247"/>
    </location>
</feature>
<dbReference type="EMBL" id="MTYJ01000035">
    <property type="protein sequence ID" value="OQV19928.1"/>
    <property type="molecule type" value="Genomic_DNA"/>
</dbReference>
<dbReference type="GO" id="GO:0006325">
    <property type="term" value="P:chromatin organization"/>
    <property type="evidence" value="ECO:0007669"/>
    <property type="project" value="UniProtKB-ARBA"/>
</dbReference>
<evidence type="ECO:0000259" key="16">
    <source>
        <dbReference type="PROSITE" id="PS50011"/>
    </source>
</evidence>
<dbReference type="FunFam" id="3.30.200.20:FF:000042">
    <property type="entry name" value="Aurora kinase A"/>
    <property type="match status" value="1"/>
</dbReference>
<dbReference type="PROSITE" id="PS00107">
    <property type="entry name" value="PROTEIN_KINASE_ATP"/>
    <property type="match status" value="1"/>
</dbReference>
<comment type="caution">
    <text evidence="17">The sequence shown here is derived from an EMBL/GenBank/DDBJ whole genome shotgun (WGS) entry which is preliminary data.</text>
</comment>
<feature type="binding site" evidence="10">
    <location>
        <position position="132"/>
    </location>
    <ligand>
        <name>ATP</name>
        <dbReference type="ChEBI" id="CHEBI:30616"/>
    </ligand>
</feature>
<evidence type="ECO:0000256" key="6">
    <source>
        <dbReference type="ARBA" id="ARBA00022840"/>
    </source>
</evidence>
<keyword evidence="5 14" id="KW-0418">Kinase</keyword>
<dbReference type="Gene3D" id="3.30.200.20">
    <property type="entry name" value="Phosphorylase Kinase, domain 1"/>
    <property type="match status" value="1"/>
</dbReference>
<dbReference type="InterPro" id="IPR030616">
    <property type="entry name" value="Aur-like"/>
</dbReference>
<dbReference type="PROSITE" id="PS50011">
    <property type="entry name" value="PROTEIN_KINASE_DOM"/>
    <property type="match status" value="1"/>
</dbReference>
<evidence type="ECO:0000256" key="1">
    <source>
        <dbReference type="ARBA" id="ARBA00004214"/>
    </source>
</evidence>
<reference evidence="18" key="1">
    <citation type="submission" date="2017-01" db="EMBL/GenBank/DDBJ databases">
        <title>Comparative genomics of anhydrobiosis in the tardigrade Hypsibius dujardini.</title>
        <authorList>
            <person name="Yoshida Y."/>
            <person name="Koutsovoulos G."/>
            <person name="Laetsch D."/>
            <person name="Stevens L."/>
            <person name="Kumar S."/>
            <person name="Horikawa D."/>
            <person name="Ishino K."/>
            <person name="Komine S."/>
            <person name="Tomita M."/>
            <person name="Blaxter M."/>
            <person name="Arakawa K."/>
        </authorList>
    </citation>
    <scope>NUCLEOTIDE SEQUENCE [LARGE SCALE GENOMIC DNA]</scope>
    <source>
        <strain evidence="18">Z151</strain>
    </source>
</reference>
<evidence type="ECO:0000256" key="4">
    <source>
        <dbReference type="ARBA" id="ARBA00022741"/>
    </source>
</evidence>
<dbReference type="Proteomes" id="UP000192578">
    <property type="component" value="Unassembled WGS sequence"/>
</dbReference>
<proteinExistence type="inferred from homology"/>
<organism evidence="17 18">
    <name type="scientific">Hypsibius exemplaris</name>
    <name type="common">Freshwater tardigrade</name>
    <dbReference type="NCBI Taxonomy" id="2072580"/>
    <lineage>
        <taxon>Eukaryota</taxon>
        <taxon>Metazoa</taxon>
        <taxon>Ecdysozoa</taxon>
        <taxon>Tardigrada</taxon>
        <taxon>Eutardigrada</taxon>
        <taxon>Parachela</taxon>
        <taxon>Hypsibioidea</taxon>
        <taxon>Hypsibiidae</taxon>
        <taxon>Hypsibius</taxon>
    </lineage>
</organism>
<keyword evidence="3 14" id="KW-0808">Transferase</keyword>
<dbReference type="Pfam" id="PF00069">
    <property type="entry name" value="Pkinase"/>
    <property type="match status" value="1"/>
</dbReference>
<evidence type="ECO:0000256" key="10">
    <source>
        <dbReference type="PIRSR" id="PIRSR630616-2"/>
    </source>
</evidence>
<evidence type="ECO:0000256" key="2">
    <source>
        <dbReference type="ARBA" id="ARBA00022527"/>
    </source>
</evidence>
<evidence type="ECO:0000256" key="12">
    <source>
        <dbReference type="PROSITE-ProRule" id="PRU10141"/>
    </source>
</evidence>
<dbReference type="GO" id="GO:0030261">
    <property type="term" value="P:chromosome condensation"/>
    <property type="evidence" value="ECO:0007669"/>
    <property type="project" value="UniProtKB-ARBA"/>
</dbReference>
<keyword evidence="6 10" id="KW-0067">ATP-binding</keyword>
<feature type="region of interest" description="Disordered" evidence="15">
    <location>
        <begin position="1"/>
        <end position="26"/>
    </location>
</feature>
<comment type="similarity">
    <text evidence="14">Belongs to the protein kinase superfamily. Ser/Thr protein kinase family. Aurora subfamily.</text>
</comment>
<dbReference type="GO" id="GO:0032506">
    <property type="term" value="P:cytokinetic process"/>
    <property type="evidence" value="ECO:0007669"/>
    <property type="project" value="UniProtKB-ARBA"/>
</dbReference>
<dbReference type="GO" id="GO:0030496">
    <property type="term" value="C:midbody"/>
    <property type="evidence" value="ECO:0007669"/>
    <property type="project" value="UniProtKB-SubCell"/>
</dbReference>
<evidence type="ECO:0000256" key="14">
    <source>
        <dbReference type="RuleBase" id="RU367134"/>
    </source>
</evidence>
<evidence type="ECO:0000313" key="17">
    <source>
        <dbReference type="EMBL" id="OQV19928.1"/>
    </source>
</evidence>
<keyword evidence="2 13" id="KW-0723">Serine/threonine-protein kinase</keyword>
<comment type="catalytic activity">
    <reaction evidence="7 14">
        <text>L-threonyl-[protein] + ATP = O-phospho-L-threonyl-[protein] + ADP + H(+)</text>
        <dbReference type="Rhea" id="RHEA:46608"/>
        <dbReference type="Rhea" id="RHEA-COMP:11060"/>
        <dbReference type="Rhea" id="RHEA-COMP:11605"/>
        <dbReference type="ChEBI" id="CHEBI:15378"/>
        <dbReference type="ChEBI" id="CHEBI:30013"/>
        <dbReference type="ChEBI" id="CHEBI:30616"/>
        <dbReference type="ChEBI" id="CHEBI:61977"/>
        <dbReference type="ChEBI" id="CHEBI:456216"/>
        <dbReference type="EC" id="2.7.11.1"/>
    </reaction>
</comment>
<keyword evidence="18" id="KW-1185">Reference proteome</keyword>
<feature type="binding site" evidence="10 12">
    <location>
        <position position="151"/>
    </location>
    <ligand>
        <name>ATP</name>
        <dbReference type="ChEBI" id="CHEBI:30616"/>
    </ligand>
</feature>
<dbReference type="OrthoDB" id="377346at2759"/>
<dbReference type="Gene3D" id="1.10.510.10">
    <property type="entry name" value="Transferase(Phosphotransferase) domain 1"/>
    <property type="match status" value="1"/>
</dbReference>
<dbReference type="GO" id="GO:0000070">
    <property type="term" value="P:mitotic sister chromatid segregation"/>
    <property type="evidence" value="ECO:0007669"/>
    <property type="project" value="UniProtKB-ARBA"/>
</dbReference>
<dbReference type="CDD" id="cd14007">
    <property type="entry name" value="STKc_Aurora"/>
    <property type="match status" value="1"/>
</dbReference>
<sequence>MAARKNSMEENMPPQSATAAKRPPAYQSVTAVKGYVRSGQVEHKITHQPPLTVIKKQPNNVMTNVPANNETKPEPVSLPVVTAAAVAQPPKTVPSQSGAGAMPSFGGGMFGDSKKGWCIDNFEVGRALGKGKFGQVYLAREKKSRFVVALKVMFKEELKKNGVEHQLRREIEIQTHLRHPHIVRMYGVFHDSSKVYLILEYAPNGELYKLLEKRGSFTDPETATYVAELASALIYCHERKIIHRDIKPENLLLGIYGELKIADFGWSVHSPNSRRATMCGTLDYLAPEMVANRPHDDTIDIWCLGILTYELLTGKAPFHVAECDGGQLETARKISRLEYSCPDTMSAGAQDLIKKVLVYIGSHRLPLKQILTHPWTVTNKQERSRVLRL</sequence>
<feature type="binding site" evidence="10">
    <location>
        <position position="263"/>
    </location>
    <ligand>
        <name>ATP</name>
        <dbReference type="ChEBI" id="CHEBI:30616"/>
    </ligand>
</feature>
<accession>A0A1W0WXJ1</accession>
<keyword evidence="4 10" id="KW-0547">Nucleotide-binding</keyword>
<feature type="binding site" evidence="10">
    <location>
        <begin position="249"/>
        <end position="250"/>
    </location>
    <ligand>
        <name>ATP</name>
        <dbReference type="ChEBI" id="CHEBI:30616"/>
    </ligand>
</feature>
<feature type="domain" description="Protein kinase" evidence="16">
    <location>
        <begin position="122"/>
        <end position="376"/>
    </location>
</feature>
<evidence type="ECO:0000256" key="8">
    <source>
        <dbReference type="ARBA" id="ARBA00048679"/>
    </source>
</evidence>
<gene>
    <name evidence="17" type="ORF">BV898_06195</name>
</gene>
<evidence type="ECO:0000256" key="9">
    <source>
        <dbReference type="PIRSR" id="PIRSR630616-1"/>
    </source>
</evidence>
<dbReference type="GO" id="GO:0005524">
    <property type="term" value="F:ATP binding"/>
    <property type="evidence" value="ECO:0007669"/>
    <property type="project" value="UniProtKB-UniRule"/>
</dbReference>
<evidence type="ECO:0000256" key="7">
    <source>
        <dbReference type="ARBA" id="ARBA00047899"/>
    </source>
</evidence>
<dbReference type="PANTHER" id="PTHR24350">
    <property type="entry name" value="SERINE/THREONINE-PROTEIN KINASE IAL-RELATED"/>
    <property type="match status" value="1"/>
</dbReference>
<dbReference type="InterPro" id="IPR011009">
    <property type="entry name" value="Kinase-like_dom_sf"/>
</dbReference>